<accession>A0ABS2JZZ0</accession>
<evidence type="ECO:0000313" key="1">
    <source>
        <dbReference type="EMBL" id="MBM7124563.1"/>
    </source>
</evidence>
<proteinExistence type="predicted"/>
<evidence type="ECO:0000313" key="2">
    <source>
        <dbReference type="Proteomes" id="UP001430149"/>
    </source>
</evidence>
<dbReference type="InterPro" id="IPR025157">
    <property type="entry name" value="Hemagglutinin_rpt"/>
</dbReference>
<dbReference type="Proteomes" id="UP001430149">
    <property type="component" value="Unassembled WGS sequence"/>
</dbReference>
<dbReference type="Pfam" id="PF13332">
    <property type="entry name" value="Fil_haemagg_2"/>
    <property type="match status" value="5"/>
</dbReference>
<gene>
    <name evidence="1" type="ORF">ISP19_04165</name>
</gene>
<name>A0ABS2JZZ0_9GAMM</name>
<dbReference type="RefSeq" id="WP_204680085.1">
    <property type="nucleotide sequence ID" value="NZ_JADIKE010000027.1"/>
</dbReference>
<organism evidence="1 2">
    <name type="scientific">Dyella flava</name>
    <dbReference type="NCBI Taxonomy" id="1920170"/>
    <lineage>
        <taxon>Bacteria</taxon>
        <taxon>Pseudomonadati</taxon>
        <taxon>Pseudomonadota</taxon>
        <taxon>Gammaproteobacteria</taxon>
        <taxon>Lysobacterales</taxon>
        <taxon>Rhodanobacteraceae</taxon>
        <taxon>Dyella</taxon>
    </lineage>
</organism>
<dbReference type="EMBL" id="JADIKE010000027">
    <property type="protein sequence ID" value="MBM7124563.1"/>
    <property type="molecule type" value="Genomic_DNA"/>
</dbReference>
<comment type="caution">
    <text evidence="1">The sequence shown here is derived from an EMBL/GenBank/DDBJ whole genome shotgun (WGS) entry which is preliminary data.</text>
</comment>
<reference evidence="1" key="1">
    <citation type="submission" date="2020-10" db="EMBL/GenBank/DDBJ databases">
        <title>Phylogeny of dyella-like bacteria.</title>
        <authorList>
            <person name="Fu J."/>
        </authorList>
    </citation>
    <scope>NUCLEOTIDE SEQUENCE</scope>
    <source>
        <strain evidence="1">DHOC52</strain>
    </source>
</reference>
<protein>
    <submittedName>
        <fullName evidence="1">Hemagglutinin repeat-containing protein</fullName>
    </submittedName>
</protein>
<feature type="non-terminal residue" evidence="1">
    <location>
        <position position="1"/>
    </location>
</feature>
<sequence>TVGGSAQLVAGNDLISQGAQLGAGDQLALSAGHDITLNAVTDQRTQATMGYAGKTLVSTGQYDETLHGTSIDAFNGVAITAGNNLTSVAGAITSANGDAVLMAGHDINLMAGQETHSTSRNTVTAKSGFLSSSKTITQDTSSDTDAVGTYLGGNNLSVAAGNDLHAQAAYLNAGNALTLAAGHDIHLTDAQDVHSEAHETQTKSFSFFSTSSKRFGSVDPEWRSHSSSTQITQSTSVGSVLSGDSVTVAAGHDLAATNAQIVGTDNVLLAAGNNLTLNAGQNTYDYQQADGSSHSGLMNNGGLSVLIGSRSTKDTTTVHDVSYNGSTVGSVNGSVTLSAGNDVHITGSDVLSNTATTIVGKQVTIDAAVGTTDITQTQKVSQGGINFGIGGTAANVANSVYYSAQRGSQVHDDRLKALYAAQAAQTLFSSGAGQGMGLNPGQTGADAIANAAQGKAGIDFKIGIGGSSASSTTTSHDDTTYGSTVRSNGNVTIAATGGDLDIIGSQISGDNVALAAANNLNMLSQQETHTLQSNNQNTSAGVGVLFGTSGFGIYAQAAAGRGNAHGNGVTHTDSTINADGTLTLISGNDTTIKGAQLAGNQVIASIGNNLLIQSEQDTDDYASKQWQASGQVVIGYGGMSSGGGLSYNQSKVNSHYASVTDVSGIQAGDDGFDITVGGNTHLIGGVIASSADPGNNVLNTGSLTYESIHNDANYSASSVGFGGGYSSGGGGYGGSGFSGAPNPGITQKESSSSDTHAGIAQGTIIVRDNPNQDLSGLNRNPTLDNQALAPIFDAQKVQEKLEMGQVAGQVGMTAAGDLASYMANHATTPEQRASWSDGGTNKALLHGLVGAATAALGGGDALQGALGAVASEAASGAMQRYLDDNKITDPVQRNALMQLASMAIGDVVGGGTGASTALQGDVYNRQLHPDEITLAKKLEGESGGLYTQEQIEDALRISGNNTLKEDAFNGFLIDSNDASGIYDTSARWILEKSPDGKQIFLMQQLSTQISPDLANFISSSTGGASSPYSWTNEQLGMRTPKEPYIPYLAAIPDYISVSGGGLGLGGSIALNVHTGQVYAGGSGNTPVLPGASFAAGWLPSNLGESSATSAGNTRDFLTGASFNTSLCAILCAGANHAYGGDTAIELGGGIKVPAKGGAISTGVMAPIFSLPFTSGDKGEK</sequence>
<keyword evidence="2" id="KW-1185">Reference proteome</keyword>